<dbReference type="EMBL" id="GBXM01093973">
    <property type="protein sequence ID" value="JAH14604.1"/>
    <property type="molecule type" value="Transcribed_RNA"/>
</dbReference>
<organism evidence="1">
    <name type="scientific">Anguilla anguilla</name>
    <name type="common">European freshwater eel</name>
    <name type="synonym">Muraena anguilla</name>
    <dbReference type="NCBI Taxonomy" id="7936"/>
    <lineage>
        <taxon>Eukaryota</taxon>
        <taxon>Metazoa</taxon>
        <taxon>Chordata</taxon>
        <taxon>Craniata</taxon>
        <taxon>Vertebrata</taxon>
        <taxon>Euteleostomi</taxon>
        <taxon>Actinopterygii</taxon>
        <taxon>Neopterygii</taxon>
        <taxon>Teleostei</taxon>
        <taxon>Anguilliformes</taxon>
        <taxon>Anguillidae</taxon>
        <taxon>Anguilla</taxon>
    </lineage>
</organism>
<protein>
    <submittedName>
        <fullName evidence="1">Uncharacterized protein</fullName>
    </submittedName>
</protein>
<evidence type="ECO:0000313" key="1">
    <source>
        <dbReference type="EMBL" id="JAH14604.1"/>
    </source>
</evidence>
<proteinExistence type="predicted"/>
<sequence length="52" mass="5725">MADVRHCRGVKTVQHRSLVQLSSVLLLEVNGTSRSHPHSLMLILTVSSIGFL</sequence>
<dbReference type="AlphaFoldDB" id="A0A0E9QCT5"/>
<reference evidence="1" key="2">
    <citation type="journal article" date="2015" name="Fish Shellfish Immunol.">
        <title>Early steps in the European eel (Anguilla anguilla)-Vibrio vulnificus interaction in the gills: Role of the RtxA13 toxin.</title>
        <authorList>
            <person name="Callol A."/>
            <person name="Pajuelo D."/>
            <person name="Ebbesson L."/>
            <person name="Teles M."/>
            <person name="MacKenzie S."/>
            <person name="Amaro C."/>
        </authorList>
    </citation>
    <scope>NUCLEOTIDE SEQUENCE</scope>
</reference>
<reference evidence="1" key="1">
    <citation type="submission" date="2014-11" db="EMBL/GenBank/DDBJ databases">
        <authorList>
            <person name="Amaro Gonzalez C."/>
        </authorList>
    </citation>
    <scope>NUCLEOTIDE SEQUENCE</scope>
</reference>
<name>A0A0E9QCT5_ANGAN</name>
<accession>A0A0E9QCT5</accession>